<dbReference type="NCBIfam" id="NF047719">
    <property type="entry name" value="SCO6745_fam_HTH"/>
    <property type="match status" value="1"/>
</dbReference>
<evidence type="ECO:0000313" key="2">
    <source>
        <dbReference type="Proteomes" id="UP000516173"/>
    </source>
</evidence>
<dbReference type="Proteomes" id="UP000516173">
    <property type="component" value="Chromosome"/>
</dbReference>
<dbReference type="Pfam" id="PF21863">
    <property type="entry name" value="HTH_67"/>
    <property type="match status" value="1"/>
</dbReference>
<keyword evidence="2" id="KW-1185">Reference proteome</keyword>
<accession>A0A7G1KL01</accession>
<evidence type="ECO:0000313" key="1">
    <source>
        <dbReference type="EMBL" id="BCK55521.1"/>
    </source>
</evidence>
<reference evidence="1 2" key="1">
    <citation type="submission" date="2020-08" db="EMBL/GenBank/DDBJ databases">
        <title>Genome Sequencing of Nocardia wallacei strain FMUON74 and assembly.</title>
        <authorList>
            <person name="Toyokawa M."/>
            <person name="Uesaka K."/>
        </authorList>
    </citation>
    <scope>NUCLEOTIDE SEQUENCE [LARGE SCALE GENOMIC DNA]</scope>
    <source>
        <strain evidence="1 2">FMUON74</strain>
    </source>
</reference>
<proteinExistence type="predicted"/>
<dbReference type="RefSeq" id="WP_187688618.1">
    <property type="nucleotide sequence ID" value="NZ_AP023396.1"/>
</dbReference>
<dbReference type="KEGG" id="nwl:NWFMUON74_32930"/>
<dbReference type="EMBL" id="AP023396">
    <property type="protein sequence ID" value="BCK55521.1"/>
    <property type="molecule type" value="Genomic_DNA"/>
</dbReference>
<sequence length="247" mass="26031">MTVAAAVKEHIQQIGGGFMFSREAKAFGAATGVDGFIGPYTRGRGGVLGEVDADVVAAAFGFFRPQTIRAAWESVRLPAAEAAAGYLTACQEFGRRKLAEFEGAAPLAELLGSVADAADVAGVPLFAGWRALPRAADASARTLQLIHVLRELRGGLHLLAVRAHGLAPQHAVLISGSPRHSGPEQARLFGWPEPFPEITADHRERWAAAEALTDELIAPAFAVLDEKASGELVRLLNEAHAAVFGRG</sequence>
<evidence type="ECO:0008006" key="3">
    <source>
        <dbReference type="Google" id="ProtNLM"/>
    </source>
</evidence>
<protein>
    <recommendedName>
        <fullName evidence="3">EvbL</fullName>
    </recommendedName>
</protein>
<organism evidence="1 2">
    <name type="scientific">Nocardia wallacei</name>
    <dbReference type="NCBI Taxonomy" id="480035"/>
    <lineage>
        <taxon>Bacteria</taxon>
        <taxon>Bacillati</taxon>
        <taxon>Actinomycetota</taxon>
        <taxon>Actinomycetes</taxon>
        <taxon>Mycobacteriales</taxon>
        <taxon>Nocardiaceae</taxon>
        <taxon>Nocardia</taxon>
    </lineage>
</organism>
<dbReference type="AlphaFoldDB" id="A0A7G1KL01"/>
<dbReference type="InterPro" id="IPR054058">
    <property type="entry name" value="HTH_67"/>
</dbReference>
<dbReference type="GeneID" id="80347829"/>
<gene>
    <name evidence="1" type="ORF">NWFMUON74_32930</name>
</gene>
<name>A0A7G1KL01_9NOCA</name>